<evidence type="ECO:0000313" key="9">
    <source>
        <dbReference type="EMBL" id="CAK9045054.1"/>
    </source>
</evidence>
<dbReference type="Pfam" id="PF07992">
    <property type="entry name" value="Pyr_redox_2"/>
    <property type="match status" value="1"/>
</dbReference>
<protein>
    <submittedName>
        <fullName evidence="9">Uncharacterized protein</fullName>
    </submittedName>
</protein>
<feature type="region of interest" description="Disordered" evidence="6">
    <location>
        <begin position="749"/>
        <end position="772"/>
    </location>
</feature>
<reference evidence="9 10" key="1">
    <citation type="submission" date="2024-02" db="EMBL/GenBank/DDBJ databases">
        <authorList>
            <person name="Chen Y."/>
            <person name="Shah S."/>
            <person name="Dougan E. K."/>
            <person name="Thang M."/>
            <person name="Chan C."/>
        </authorList>
    </citation>
    <scope>NUCLEOTIDE SEQUENCE [LARGE SCALE GENOMIC DNA]</scope>
</reference>
<dbReference type="InterPro" id="IPR051169">
    <property type="entry name" value="NADH-Q_oxidoreductase"/>
</dbReference>
<feature type="region of interest" description="Disordered" evidence="6">
    <location>
        <begin position="1782"/>
        <end position="1808"/>
    </location>
</feature>
<feature type="domain" description="PurM-like C-terminal" evidence="7">
    <location>
        <begin position="2302"/>
        <end position="2343"/>
    </location>
</feature>
<feature type="compositionally biased region" description="Polar residues" evidence="6">
    <location>
        <begin position="1446"/>
        <end position="1461"/>
    </location>
</feature>
<comment type="cofactor">
    <cofactor evidence="1">
        <name>FAD</name>
        <dbReference type="ChEBI" id="CHEBI:57692"/>
    </cofactor>
</comment>
<keyword evidence="10" id="KW-1185">Reference proteome</keyword>
<feature type="domain" description="FAD/NAD(P)-binding" evidence="8">
    <location>
        <begin position="48"/>
        <end position="353"/>
    </location>
</feature>
<dbReference type="InterPro" id="IPR010918">
    <property type="entry name" value="PurM-like_C_dom"/>
</dbReference>
<evidence type="ECO:0000256" key="6">
    <source>
        <dbReference type="SAM" id="MobiDB-lite"/>
    </source>
</evidence>
<feature type="compositionally biased region" description="Polar residues" evidence="6">
    <location>
        <begin position="699"/>
        <end position="710"/>
    </location>
</feature>
<feature type="region of interest" description="Disordered" evidence="6">
    <location>
        <begin position="870"/>
        <end position="894"/>
    </location>
</feature>
<dbReference type="EMBL" id="CAXAMN010015113">
    <property type="protein sequence ID" value="CAK9045054.1"/>
    <property type="molecule type" value="Genomic_DNA"/>
</dbReference>
<dbReference type="Pfam" id="PF02769">
    <property type="entry name" value="AIRS_C"/>
    <property type="match status" value="1"/>
</dbReference>
<dbReference type="SUPFAM" id="SSF56042">
    <property type="entry name" value="PurM C-terminal domain-like"/>
    <property type="match status" value="1"/>
</dbReference>
<evidence type="ECO:0000256" key="4">
    <source>
        <dbReference type="ARBA" id="ARBA00023002"/>
    </source>
</evidence>
<dbReference type="InterPro" id="IPR023753">
    <property type="entry name" value="FAD/NAD-binding_dom"/>
</dbReference>
<dbReference type="InterPro" id="IPR017584">
    <property type="entry name" value="Pyridine_nucleo_diS_OxRdtase_N"/>
</dbReference>
<accession>A0ABP0M4F0</accession>
<feature type="region of interest" description="Disordered" evidence="6">
    <location>
        <begin position="962"/>
        <end position="994"/>
    </location>
</feature>
<keyword evidence="5" id="KW-0175">Coiled coil</keyword>
<proteinExistence type="predicted"/>
<dbReference type="PANTHER" id="PTHR42913:SF9">
    <property type="entry name" value="SLR1591 PROTEIN"/>
    <property type="match status" value="1"/>
</dbReference>
<feature type="coiled-coil region" evidence="5">
    <location>
        <begin position="909"/>
        <end position="936"/>
    </location>
</feature>
<sequence length="2389" mass="267836">MQHLPGLVFRAADIAVAKATLQRAQRLFEEVPRQLELQQDWERTPIAKDLVLVGGGHSHVNVLRMLGMEPLPGVRVTLITRDVETPYSGMLPGHIAGLYTRRECHLDLNILARFARVRLIHGTCVGVDLEQRQVLLAEQRPPIRYDILSINIGSAPRVQEEVPRSVTPVKPIDGFGRRWARLLERLPSWTGPKSLGHRRTVLVVGGGAGGFELATLLHSFPWEELAQLGPSAATVTVGLVTRSGLLPQHTAGARALAMMVLKEKGIELYSGYEVSHAETGVLRCRDGRSLKYDECIWCTQGSPQSWVKSCGLRTDQDGFLLVDQQMRCHRTDGQPLCGDIFAGGDIASVLRPKAGVFAVMAGLVLWINLRATLRGEKLVTYWPQSSFLGLLNLGDGTCTWAPADRTEQRSIASRGVLAAKGAWLWHLKESWCTSWNDGERRRGPGLPEMPSARVDVRAAKALGDQAEVLLRKATMRCGGCGAKVGASTLTQAQVVLGAGDDAAVVDFAASASRVVSTVQTIDVSAYHALSDVEAMGAIPISALALVQIPYALEERFLTNGLRITPPLLVRRRDGSPTKRSIAERLLLKGGVFSGNRLWVAWVVLGGSENSPAGSYVLGRGAQLGARAHRVPLVIRVAVKYTLIYLTEEARRFLRRKKLRNRLTTKEKDKLKVRQQLLEKHHTRPRYVIPLLSAMTWKNKGQNSGRWSNWSGDWKTTDKSDKKKKEEPQGKGKANAGQVTILAYDGRRVVVPEEGGGNGGSSSASSSGLQEENRRLKEAFRSILGGTADDTTEEEVRGLLADDPREVLRQQQKELNKQKKALTKTEKVRAAMEEKSAKWTRWKAGYLKGLELEEQRYKEEMKELEAELKEVEKEKEKEKGGIMDLDAPESHEDGYKKSVDNELNTFRQQMKQMSSYVQMMEQRNQDLTNQMQQLITAVRDVKQGDLVRESPQAIKAPVHVRLDGEDAEVEEPEAREARSRSRSRTPGRALESELPSHLAPEAAGFLPLLQGMTEETQDQMLAILKAEPENFQNSEQVKKLIHVMTVQQCAAQVEVQEGSADSSDPIFQMGTGYEQPMIYDHGDYLPLNPSDLTSLFRYVLRDYYAADQRIDLGYIDMQPTPSQSGDDRAIHILVTLSGWVVKALLRDWDDFADMQPWWVYAADPPVSPTSLRLVPADLIMITQQQKDQYDKVYLVDILYTGLPKRVAILSQAEDQVIDLLRKMGLREVCTTGRHTCLLQSSLAPMRQWDLLDHIDEPHGTSLFLHFRAKRTDECQPERTMLLRTDGVLQPSHTGPRDDGDHEDPSSGTGFYSMMQTEISVAYVWYHEQAEVDSFATQVRRYAKGHSSRSHYWTDQLDPAEASLTEVTPAPVHLGMRRPTFILYSTAVQQRIPLLIELNSDERRWLGNARCWGTTNGQEFRYHHDIELMPGQYIQFWELTHTEDSRTTSACSDSLVESGNSPISDDEELQRGDSELGEDGSEGTIEDPDTTNLMQSWHRLHPDDGRTPGSLTRLSYCTQHRVSWLVPMRLDQARMYLVWKSSGRDPVAEHFIRQGLRLPLLSITGWMFQTHEQDFGSPFTWNFAPDTPWAQQTAQLLRGTRLIDALLYTVIPQPTEYSLQSSHPRSLQILIPAEISDQDYTIFVVEHCLKPPTVQMGIRCIMPCSVRKLFQMIQLGEWCDQRHRCVVTFQHGVCRKDFFDDDLIDAPFASKLSLNVLHIPELPCQSFAAVTHAELMARQVANLLHEAGSTNHRRAQRQAMEVLQHTVEDDASNDFTSLMQRFDPDGGSQEELNQASVTTPTEGTPVISSSDSVRFLPPGTPNFDFDWMHTIVQARRYVTEYGLGPRRPGIADQLVMLLAHSEGVTRVVVAYCPLTILRSDVAISHFERWLQEYTFCLDPSISRIFPVITELYQNLPTLIVARSLPNAMVPIVVHIRLRPPTFWVYLARSREPIVTIQRWIQAQMEIPAHAMTYNGARVDYRHRIDPVAGDVLEVRPISLEEYMNPEPSTTDSGPSLTLNSHNTWTSEPGPGGVAVQGYVTGAQTLDLDHELRPIPRQRANEPDDYDLTGLLQLTTIGAGKVTCCPAALGSDSMEDGYKLWKPEPTRSLRPPGNVVYWLGKNVEAMDNYLHLAGHDYVVDATYCPLSHENSTLPAMERSQPVKIELAQILPAPEFDNYGKNATEQQRDIQFQIQLPDFGRLIDQLFQPRIQPEIEWEHAMRFFQKHAESCEAFAYQIHRQLMNDVTCDPLRLADLRVIAMALGWATGLRDGNTTADGCSGEPVNLSTGTLFAADMRAKARGVWVAEALRRMASSNGHGANACTDVTGFGLIGHLLEMCSQSQLEATPSKERPFFVSDVVGGRRCYFCSLKKNFERRALNPKTFSKECLSEGV</sequence>
<evidence type="ECO:0000259" key="8">
    <source>
        <dbReference type="Pfam" id="PF07992"/>
    </source>
</evidence>
<dbReference type="Gene3D" id="3.30.1330.10">
    <property type="entry name" value="PurM-like, N-terminal domain"/>
    <property type="match status" value="1"/>
</dbReference>
<feature type="compositionally biased region" description="Basic and acidic residues" evidence="6">
    <location>
        <begin position="870"/>
        <end position="880"/>
    </location>
</feature>
<feature type="compositionally biased region" description="Basic and acidic residues" evidence="6">
    <location>
        <begin position="714"/>
        <end position="729"/>
    </location>
</feature>
<evidence type="ECO:0000256" key="5">
    <source>
        <dbReference type="SAM" id="Coils"/>
    </source>
</evidence>
<dbReference type="SUPFAM" id="SSF51905">
    <property type="entry name" value="FAD/NAD(P)-binding domain"/>
    <property type="match status" value="2"/>
</dbReference>
<feature type="region of interest" description="Disordered" evidence="6">
    <location>
        <begin position="699"/>
        <end position="737"/>
    </location>
</feature>
<dbReference type="InterPro" id="IPR036921">
    <property type="entry name" value="PurM-like_N_sf"/>
</dbReference>
<keyword evidence="2" id="KW-0285">Flavoprotein</keyword>
<feature type="compositionally biased region" description="Basic and acidic residues" evidence="6">
    <location>
        <begin position="1293"/>
        <end position="1303"/>
    </location>
</feature>
<organism evidence="9 10">
    <name type="scientific">Durusdinium trenchii</name>
    <dbReference type="NCBI Taxonomy" id="1381693"/>
    <lineage>
        <taxon>Eukaryota</taxon>
        <taxon>Sar</taxon>
        <taxon>Alveolata</taxon>
        <taxon>Dinophyceae</taxon>
        <taxon>Suessiales</taxon>
        <taxon>Symbiodiniaceae</taxon>
        <taxon>Durusdinium</taxon>
    </lineage>
</organism>
<feature type="compositionally biased region" description="Acidic residues" evidence="6">
    <location>
        <begin position="1473"/>
        <end position="1487"/>
    </location>
</feature>
<evidence type="ECO:0000259" key="7">
    <source>
        <dbReference type="Pfam" id="PF02769"/>
    </source>
</evidence>
<dbReference type="InterPro" id="IPR036676">
    <property type="entry name" value="PurM-like_C_sf"/>
</dbReference>
<feature type="region of interest" description="Disordered" evidence="6">
    <location>
        <begin position="1285"/>
        <end position="1309"/>
    </location>
</feature>
<evidence type="ECO:0000256" key="2">
    <source>
        <dbReference type="ARBA" id="ARBA00022630"/>
    </source>
</evidence>
<dbReference type="InterPro" id="IPR036188">
    <property type="entry name" value="FAD/NAD-bd_sf"/>
</dbReference>
<dbReference type="Gene3D" id="3.90.650.10">
    <property type="entry name" value="PurM-like C-terminal domain"/>
    <property type="match status" value="1"/>
</dbReference>
<evidence type="ECO:0000256" key="3">
    <source>
        <dbReference type="ARBA" id="ARBA00022827"/>
    </source>
</evidence>
<comment type="caution">
    <text evidence="9">The sequence shown here is derived from an EMBL/GenBank/DDBJ whole genome shotgun (WGS) entry which is preliminary data.</text>
</comment>
<dbReference type="Proteomes" id="UP001642484">
    <property type="component" value="Unassembled WGS sequence"/>
</dbReference>
<gene>
    <name evidence="9" type="ORF">CCMP2556_LOCUS23614</name>
</gene>
<name>A0ABP0M4F0_9DINO</name>
<dbReference type="Gene3D" id="3.50.50.100">
    <property type="match status" value="1"/>
</dbReference>
<keyword evidence="3" id="KW-0274">FAD</keyword>
<evidence type="ECO:0000256" key="1">
    <source>
        <dbReference type="ARBA" id="ARBA00001974"/>
    </source>
</evidence>
<dbReference type="PANTHER" id="PTHR42913">
    <property type="entry name" value="APOPTOSIS-INDUCING FACTOR 1"/>
    <property type="match status" value="1"/>
</dbReference>
<feature type="region of interest" description="Disordered" evidence="6">
    <location>
        <begin position="1446"/>
        <end position="1488"/>
    </location>
</feature>
<dbReference type="NCBIfam" id="TIGR03169">
    <property type="entry name" value="Nterm_to_SelD"/>
    <property type="match status" value="1"/>
</dbReference>
<dbReference type="SUPFAM" id="SSF55326">
    <property type="entry name" value="PurM N-terminal domain-like"/>
    <property type="match status" value="1"/>
</dbReference>
<keyword evidence="4" id="KW-0560">Oxidoreductase</keyword>
<evidence type="ECO:0000313" key="10">
    <source>
        <dbReference type="Proteomes" id="UP001642484"/>
    </source>
</evidence>
<feature type="compositionally biased region" description="Polar residues" evidence="6">
    <location>
        <begin position="1788"/>
        <end position="1808"/>
    </location>
</feature>